<dbReference type="RefSeq" id="WP_159157147.1">
    <property type="nucleotide sequence ID" value="NZ_LR732798.1"/>
</dbReference>
<dbReference type="AlphaFoldDB" id="A0A653L0S9"/>
<feature type="transmembrane region" description="Helical" evidence="6">
    <location>
        <begin position="27"/>
        <end position="46"/>
    </location>
</feature>
<keyword evidence="4 6" id="KW-1133">Transmembrane helix</keyword>
<sequence length="356" mass="40936">MNNSSNKYNGSKIDMQFLIRHIWSNKVTVFLVTLLMFIIGVCYATFAPEIWTSRAIIDMPKKQDTFVLDQLRGQLKLYNLDGIPNDQELYTNFILEFNTYNNIREFLRSYKPFTTYVNEKSLDDTAQQRLLRTWSSSISATPYDTKNNKPGIILSASSSTSAQSFDLLNKYIKFILAKQKKDLSVVIEQNRSVNIKTLESMYRLKFEDAKIYLENEKENIENSIKVATAANVDKPLLNFNQNDRFPITLGKDALSEKLKILESMDVEKYSPELMELKKSISRLKGIKIPELDFRSFTYLDDANQPLNKDAPKRTVIIGLSIIFGVMLGVLTSLFQTMFSIYRRPKTMVSPNLANIA</sequence>
<name>A0A653L0S9_AERVE</name>
<gene>
    <name evidence="8" type="ORF">AERO8C_20234</name>
</gene>
<dbReference type="GO" id="GO:0004713">
    <property type="term" value="F:protein tyrosine kinase activity"/>
    <property type="evidence" value="ECO:0007669"/>
    <property type="project" value="TreeGrafter"/>
</dbReference>
<evidence type="ECO:0000256" key="6">
    <source>
        <dbReference type="SAM" id="Phobius"/>
    </source>
</evidence>
<dbReference type="InterPro" id="IPR050445">
    <property type="entry name" value="Bact_polysacc_biosynth/exp"/>
</dbReference>
<evidence type="ECO:0000256" key="3">
    <source>
        <dbReference type="ARBA" id="ARBA00022692"/>
    </source>
</evidence>
<feature type="domain" description="Polysaccharide chain length determinant N-terminal" evidence="7">
    <location>
        <begin position="12"/>
        <end position="81"/>
    </location>
</feature>
<feature type="transmembrane region" description="Helical" evidence="6">
    <location>
        <begin position="315"/>
        <end position="338"/>
    </location>
</feature>
<evidence type="ECO:0000313" key="8">
    <source>
        <dbReference type="EMBL" id="VXA85084.1"/>
    </source>
</evidence>
<dbReference type="InterPro" id="IPR003856">
    <property type="entry name" value="LPS_length_determ_N"/>
</dbReference>
<dbReference type="EMBL" id="CABWLC010000012">
    <property type="protein sequence ID" value="VXA85084.1"/>
    <property type="molecule type" value="Genomic_DNA"/>
</dbReference>
<keyword evidence="5 6" id="KW-0472">Membrane</keyword>
<dbReference type="PANTHER" id="PTHR32309">
    <property type="entry name" value="TYROSINE-PROTEIN KINASE"/>
    <property type="match status" value="1"/>
</dbReference>
<dbReference type="Gene3D" id="3.30.1890.10">
    <property type="entry name" value="FepE-like"/>
    <property type="match status" value="1"/>
</dbReference>
<evidence type="ECO:0000256" key="5">
    <source>
        <dbReference type="ARBA" id="ARBA00023136"/>
    </source>
</evidence>
<dbReference type="SUPFAM" id="SSF160355">
    <property type="entry name" value="Bacterial polysaccharide co-polymerase-like"/>
    <property type="match status" value="1"/>
</dbReference>
<evidence type="ECO:0000256" key="1">
    <source>
        <dbReference type="ARBA" id="ARBA00004651"/>
    </source>
</evidence>
<evidence type="ECO:0000256" key="4">
    <source>
        <dbReference type="ARBA" id="ARBA00022989"/>
    </source>
</evidence>
<evidence type="ECO:0000313" key="9">
    <source>
        <dbReference type="Proteomes" id="UP000439123"/>
    </source>
</evidence>
<keyword evidence="2" id="KW-1003">Cell membrane</keyword>
<evidence type="ECO:0000256" key="2">
    <source>
        <dbReference type="ARBA" id="ARBA00022475"/>
    </source>
</evidence>
<keyword evidence="3 6" id="KW-0812">Transmembrane</keyword>
<dbReference type="Pfam" id="PF02706">
    <property type="entry name" value="Wzz"/>
    <property type="match status" value="1"/>
</dbReference>
<proteinExistence type="predicted"/>
<reference evidence="8 9" key="1">
    <citation type="submission" date="2019-10" db="EMBL/GenBank/DDBJ databases">
        <authorList>
            <person name="Karimi E."/>
        </authorList>
    </citation>
    <scope>NUCLEOTIDE SEQUENCE [LARGE SCALE GENOMIC DNA]</scope>
    <source>
        <strain evidence="8">Aeromonas sp. 8C</strain>
    </source>
</reference>
<accession>A0A653L0S9</accession>
<comment type="subcellular location">
    <subcellularLocation>
        <location evidence="1">Cell membrane</location>
        <topology evidence="1">Multi-pass membrane protein</topology>
    </subcellularLocation>
</comment>
<dbReference type="Gene3D" id="1.10.287.210">
    <property type="match status" value="1"/>
</dbReference>
<protein>
    <recommendedName>
        <fullName evidence="7">Polysaccharide chain length determinant N-terminal domain-containing protein</fullName>
    </recommendedName>
</protein>
<dbReference type="GO" id="GO:0005886">
    <property type="term" value="C:plasma membrane"/>
    <property type="evidence" value="ECO:0007669"/>
    <property type="project" value="UniProtKB-SubCell"/>
</dbReference>
<organism evidence="8 9">
    <name type="scientific">Aeromonas veronii</name>
    <dbReference type="NCBI Taxonomy" id="654"/>
    <lineage>
        <taxon>Bacteria</taxon>
        <taxon>Pseudomonadati</taxon>
        <taxon>Pseudomonadota</taxon>
        <taxon>Gammaproteobacteria</taxon>
        <taxon>Aeromonadales</taxon>
        <taxon>Aeromonadaceae</taxon>
        <taxon>Aeromonas</taxon>
    </lineage>
</organism>
<evidence type="ECO:0000259" key="7">
    <source>
        <dbReference type="Pfam" id="PF02706"/>
    </source>
</evidence>
<dbReference type="PANTHER" id="PTHR32309:SF13">
    <property type="entry name" value="FERRIC ENTEROBACTIN TRANSPORT PROTEIN FEPE"/>
    <property type="match status" value="1"/>
</dbReference>
<dbReference type="Proteomes" id="UP000439123">
    <property type="component" value="Unassembled WGS sequence"/>
</dbReference>